<accession>A0A4Q4KLT3</accession>
<keyword evidence="1" id="KW-1133">Transmembrane helix</keyword>
<sequence length="109" mass="12822">MEDKELKELMLASKLKASENLKDRIIHQINAEKGLIPKSHKVKTSNGSYFYILRVMYLFLLILAAYFYFQTDGNPFQSQTFVISTLFIASTFSLYWFVNVYVDYRKTKV</sequence>
<keyword evidence="1" id="KW-0472">Membrane</keyword>
<dbReference type="AlphaFoldDB" id="A0A4Q4KLT3"/>
<protein>
    <submittedName>
        <fullName evidence="2">Uncharacterized protein</fullName>
    </submittedName>
</protein>
<dbReference type="Proteomes" id="UP000293952">
    <property type="component" value="Unassembled WGS sequence"/>
</dbReference>
<name>A0A4Q4KLT3_9FLAO</name>
<dbReference type="RefSeq" id="WP_130094137.1">
    <property type="nucleotide sequence ID" value="NZ_SETE01000005.1"/>
</dbReference>
<comment type="caution">
    <text evidence="2">The sequence shown here is derived from an EMBL/GenBank/DDBJ whole genome shotgun (WGS) entry which is preliminary data.</text>
</comment>
<evidence type="ECO:0000313" key="2">
    <source>
        <dbReference type="EMBL" id="RYM32799.1"/>
    </source>
</evidence>
<feature type="transmembrane region" description="Helical" evidence="1">
    <location>
        <begin position="48"/>
        <end position="69"/>
    </location>
</feature>
<keyword evidence="3" id="KW-1185">Reference proteome</keyword>
<dbReference type="OrthoDB" id="997508at2"/>
<organism evidence="2 3">
    <name type="scientific">Brumimicrobium glaciale</name>
    <dbReference type="NCBI Taxonomy" id="200475"/>
    <lineage>
        <taxon>Bacteria</taxon>
        <taxon>Pseudomonadati</taxon>
        <taxon>Bacteroidota</taxon>
        <taxon>Flavobacteriia</taxon>
        <taxon>Flavobacteriales</taxon>
        <taxon>Crocinitomicaceae</taxon>
        <taxon>Brumimicrobium</taxon>
    </lineage>
</organism>
<gene>
    <name evidence="2" type="ORF">ERX46_12100</name>
</gene>
<proteinExistence type="predicted"/>
<keyword evidence="1" id="KW-0812">Transmembrane</keyword>
<feature type="transmembrane region" description="Helical" evidence="1">
    <location>
        <begin position="81"/>
        <end position="102"/>
    </location>
</feature>
<evidence type="ECO:0000256" key="1">
    <source>
        <dbReference type="SAM" id="Phobius"/>
    </source>
</evidence>
<evidence type="ECO:0000313" key="3">
    <source>
        <dbReference type="Proteomes" id="UP000293952"/>
    </source>
</evidence>
<reference evidence="2 3" key="1">
    <citation type="submission" date="2019-02" db="EMBL/GenBank/DDBJ databases">
        <title>Genome sequence of the sea-ice species Brumimicrobium glaciale.</title>
        <authorList>
            <person name="Bowman J.P."/>
        </authorList>
    </citation>
    <scope>NUCLEOTIDE SEQUENCE [LARGE SCALE GENOMIC DNA]</scope>
    <source>
        <strain evidence="2 3">IC156</strain>
    </source>
</reference>
<dbReference type="EMBL" id="SETE01000005">
    <property type="protein sequence ID" value="RYM32799.1"/>
    <property type="molecule type" value="Genomic_DNA"/>
</dbReference>